<dbReference type="PANTHER" id="PTHR23092:SF15">
    <property type="entry name" value="INACTIVE NON-CANONICAL POLY(A) RNA POLYMERASE PROTEIN TRF4-2-RELATED"/>
    <property type="match status" value="1"/>
</dbReference>
<reference evidence="3" key="1">
    <citation type="submission" date="2023-04" db="EMBL/GenBank/DDBJ databases">
        <title>Phytophthora fragariaefolia NBRC 109709.</title>
        <authorList>
            <person name="Ichikawa N."/>
            <person name="Sato H."/>
            <person name="Tonouchi N."/>
        </authorList>
    </citation>
    <scope>NUCLEOTIDE SEQUENCE</scope>
    <source>
        <strain evidence="3">NBRC 109709</strain>
    </source>
</reference>
<dbReference type="GO" id="GO:0003729">
    <property type="term" value="F:mRNA binding"/>
    <property type="evidence" value="ECO:0007669"/>
    <property type="project" value="TreeGrafter"/>
</dbReference>
<protein>
    <submittedName>
        <fullName evidence="3">Unnamed protein product</fullName>
    </submittedName>
</protein>
<evidence type="ECO:0000259" key="2">
    <source>
        <dbReference type="Pfam" id="PF22600"/>
    </source>
</evidence>
<feature type="domain" description="Poly(A) RNA polymerase mitochondrial-like central palm" evidence="2">
    <location>
        <begin position="205"/>
        <end position="331"/>
    </location>
</feature>
<accession>A0A9W6XWX8</accession>
<name>A0A9W6XWX8_9STRA</name>
<dbReference type="EMBL" id="BSXT01002140">
    <property type="protein sequence ID" value="GMF47268.1"/>
    <property type="molecule type" value="Genomic_DNA"/>
</dbReference>
<keyword evidence="4" id="KW-1185">Reference proteome</keyword>
<dbReference type="GO" id="GO:0031123">
    <property type="term" value="P:RNA 3'-end processing"/>
    <property type="evidence" value="ECO:0007669"/>
    <property type="project" value="TreeGrafter"/>
</dbReference>
<dbReference type="SUPFAM" id="SSF81301">
    <property type="entry name" value="Nucleotidyltransferase"/>
    <property type="match status" value="1"/>
</dbReference>
<comment type="caution">
    <text evidence="3">The sequence shown here is derived from an EMBL/GenBank/DDBJ whole genome shotgun (WGS) entry which is preliminary data.</text>
</comment>
<dbReference type="InterPro" id="IPR043519">
    <property type="entry name" value="NT_sf"/>
</dbReference>
<dbReference type="PANTHER" id="PTHR23092">
    <property type="entry name" value="POLY(A) RNA POLYMERASE"/>
    <property type="match status" value="1"/>
</dbReference>
<sequence length="378" mass="42223">MPKSAIRRSGPCHKLPQRDRASSFAGHSESHGNQADGVPISPSGKLLFKEAVLRQSKMKLAQATRQETTPHKSAEENGYDNESWHSTREITTPENECGSFNNQYPLPRHYARHKKNMRGRKLTSGDSAPNSINGESPKYRRNPSYLFSEVESVDLPRAGPSHRLPQQQQQQQFYSLPGAAARSLNVVCPPYSQYMTEEQFHSNLSKQLEGFVDYLDAQLASREMHQQQAIDSLQELVRSLWPDAMIDVYGSSYTRLALPVSDIDCVLAARSLAGEQPLTILAALAAEVERQPWTKELELLGSAKIPVLKMTYSLDPTQPDVLLDLTSGHSVGHTGLGARDLIYSFQAEMPALRPLVLILKSHLLRNGRCLLCVTMCWF</sequence>
<dbReference type="InterPro" id="IPR045862">
    <property type="entry name" value="Trf4-like"/>
</dbReference>
<feature type="region of interest" description="Disordered" evidence="1">
    <location>
        <begin position="115"/>
        <end position="141"/>
    </location>
</feature>
<dbReference type="GO" id="GO:0005730">
    <property type="term" value="C:nucleolus"/>
    <property type="evidence" value="ECO:0007669"/>
    <property type="project" value="TreeGrafter"/>
</dbReference>
<dbReference type="OrthoDB" id="273917at2759"/>
<gene>
    <name evidence="3" type="ORF">Pfra01_001775700</name>
</gene>
<dbReference type="Proteomes" id="UP001165121">
    <property type="component" value="Unassembled WGS sequence"/>
</dbReference>
<feature type="compositionally biased region" description="Polar residues" evidence="1">
    <location>
        <begin position="124"/>
        <end position="134"/>
    </location>
</feature>
<dbReference type="GO" id="GO:0031499">
    <property type="term" value="C:TRAMP complex"/>
    <property type="evidence" value="ECO:0007669"/>
    <property type="project" value="TreeGrafter"/>
</dbReference>
<dbReference type="CDD" id="cd05402">
    <property type="entry name" value="NT_PAP_TUTase"/>
    <property type="match status" value="1"/>
</dbReference>
<dbReference type="InterPro" id="IPR054708">
    <property type="entry name" value="MTPAP-like_central"/>
</dbReference>
<evidence type="ECO:0000256" key="1">
    <source>
        <dbReference type="SAM" id="MobiDB-lite"/>
    </source>
</evidence>
<proteinExistence type="predicted"/>
<feature type="region of interest" description="Disordered" evidence="1">
    <location>
        <begin position="59"/>
        <end position="86"/>
    </location>
</feature>
<organism evidence="3 4">
    <name type="scientific">Phytophthora fragariaefolia</name>
    <dbReference type="NCBI Taxonomy" id="1490495"/>
    <lineage>
        <taxon>Eukaryota</taxon>
        <taxon>Sar</taxon>
        <taxon>Stramenopiles</taxon>
        <taxon>Oomycota</taxon>
        <taxon>Peronosporomycetes</taxon>
        <taxon>Peronosporales</taxon>
        <taxon>Peronosporaceae</taxon>
        <taxon>Phytophthora</taxon>
    </lineage>
</organism>
<feature type="region of interest" description="Disordered" evidence="1">
    <location>
        <begin position="1"/>
        <end position="42"/>
    </location>
</feature>
<evidence type="ECO:0000313" key="4">
    <source>
        <dbReference type="Proteomes" id="UP001165121"/>
    </source>
</evidence>
<dbReference type="GO" id="GO:0043634">
    <property type="term" value="P:polyadenylation-dependent ncRNA catabolic process"/>
    <property type="evidence" value="ECO:0007669"/>
    <property type="project" value="TreeGrafter"/>
</dbReference>
<dbReference type="Gene3D" id="3.30.460.10">
    <property type="entry name" value="Beta Polymerase, domain 2"/>
    <property type="match status" value="1"/>
</dbReference>
<evidence type="ECO:0000313" key="3">
    <source>
        <dbReference type="EMBL" id="GMF47268.1"/>
    </source>
</evidence>
<dbReference type="Pfam" id="PF22600">
    <property type="entry name" value="MTPAP-like_central"/>
    <property type="match status" value="1"/>
</dbReference>
<dbReference type="Gene3D" id="1.10.1410.10">
    <property type="match status" value="1"/>
</dbReference>
<dbReference type="AlphaFoldDB" id="A0A9W6XWX8"/>
<dbReference type="GO" id="GO:1990817">
    <property type="term" value="F:poly(A) RNA polymerase activity"/>
    <property type="evidence" value="ECO:0007669"/>
    <property type="project" value="InterPro"/>
</dbReference>